<reference evidence="1" key="1">
    <citation type="submission" date="2023-07" db="EMBL/GenBank/DDBJ databases">
        <title>draft genome sequence of fig (Ficus carica).</title>
        <authorList>
            <person name="Takahashi T."/>
            <person name="Nishimura K."/>
        </authorList>
    </citation>
    <scope>NUCLEOTIDE SEQUENCE</scope>
</reference>
<organism evidence="1 2">
    <name type="scientific">Ficus carica</name>
    <name type="common">Common fig</name>
    <dbReference type="NCBI Taxonomy" id="3494"/>
    <lineage>
        <taxon>Eukaryota</taxon>
        <taxon>Viridiplantae</taxon>
        <taxon>Streptophyta</taxon>
        <taxon>Embryophyta</taxon>
        <taxon>Tracheophyta</taxon>
        <taxon>Spermatophyta</taxon>
        <taxon>Magnoliopsida</taxon>
        <taxon>eudicotyledons</taxon>
        <taxon>Gunneridae</taxon>
        <taxon>Pentapetalae</taxon>
        <taxon>rosids</taxon>
        <taxon>fabids</taxon>
        <taxon>Rosales</taxon>
        <taxon>Moraceae</taxon>
        <taxon>Ficeae</taxon>
        <taxon>Ficus</taxon>
    </lineage>
</organism>
<evidence type="ECO:0000313" key="1">
    <source>
        <dbReference type="EMBL" id="GMN26725.1"/>
    </source>
</evidence>
<protein>
    <submittedName>
        <fullName evidence="1">Uncharacterized protein</fullName>
    </submittedName>
</protein>
<dbReference type="AlphaFoldDB" id="A0AA88CQ76"/>
<keyword evidence="2" id="KW-1185">Reference proteome</keyword>
<evidence type="ECO:0000313" key="2">
    <source>
        <dbReference type="Proteomes" id="UP001187192"/>
    </source>
</evidence>
<dbReference type="EMBL" id="BTGU01000001">
    <property type="protein sequence ID" value="GMN26725.1"/>
    <property type="molecule type" value="Genomic_DNA"/>
</dbReference>
<comment type="caution">
    <text evidence="1">The sequence shown here is derived from an EMBL/GenBank/DDBJ whole genome shotgun (WGS) entry which is preliminary data.</text>
</comment>
<dbReference type="Proteomes" id="UP001187192">
    <property type="component" value="Unassembled WGS sequence"/>
</dbReference>
<accession>A0AA88CQ76</accession>
<gene>
    <name evidence="1" type="ORF">TIFTF001_001413</name>
</gene>
<name>A0AA88CQ76_FICCA</name>
<sequence length="207" mass="23433">MAEEIDEMAKILWPRMDRKIGKLFEIYEEAKMGVDTKATVLITPEKVAAFVEASENLIERYQKTLLEVKRLTLYIAAEILPSPRANEMASLRRDLFICVLCKKIVGRHVEYLRHDETDVYFLGRLSEEIGKGKECSCEHAFDVENGNVVYKIEIGTRSSSPWPCSGTNRPPLLHLGLVDVRQALPAVQIDLLLGVTLLTWISNVFGN</sequence>
<proteinExistence type="predicted"/>